<dbReference type="PRINTS" id="PR00507">
    <property type="entry name" value="N12N6MTFRASE"/>
</dbReference>
<accession>A0ABW2ZR23</accession>
<dbReference type="EMBL" id="JBHTIM010000001">
    <property type="protein sequence ID" value="MFD0781097.1"/>
    <property type="molecule type" value="Genomic_DNA"/>
</dbReference>
<reference evidence="8" key="1">
    <citation type="journal article" date="2019" name="Int. J. Syst. Evol. Microbiol.">
        <title>The Global Catalogue of Microorganisms (GCM) 10K type strain sequencing project: providing services to taxonomists for standard genome sequencing and annotation.</title>
        <authorList>
            <consortium name="The Broad Institute Genomics Platform"/>
            <consortium name="The Broad Institute Genome Sequencing Center for Infectious Disease"/>
            <person name="Wu L."/>
            <person name="Ma J."/>
        </authorList>
    </citation>
    <scope>NUCLEOTIDE SEQUENCE [LARGE SCALE GENOMIC DNA]</scope>
    <source>
        <strain evidence="8">CCUG 50754</strain>
    </source>
</reference>
<evidence type="ECO:0000256" key="1">
    <source>
        <dbReference type="ARBA" id="ARBA00011900"/>
    </source>
</evidence>
<evidence type="ECO:0000256" key="4">
    <source>
        <dbReference type="ARBA" id="ARBA00022691"/>
    </source>
</evidence>
<evidence type="ECO:0000313" key="8">
    <source>
        <dbReference type="Proteomes" id="UP001597042"/>
    </source>
</evidence>
<evidence type="ECO:0000313" key="7">
    <source>
        <dbReference type="EMBL" id="MFD0781097.1"/>
    </source>
</evidence>
<evidence type="ECO:0000256" key="5">
    <source>
        <dbReference type="ARBA" id="ARBA00047942"/>
    </source>
</evidence>
<dbReference type="Gene3D" id="3.40.50.150">
    <property type="entry name" value="Vaccinia Virus protein VP39"/>
    <property type="match status" value="1"/>
</dbReference>
<protein>
    <recommendedName>
        <fullName evidence="1">site-specific DNA-methyltransferase (adenine-specific)</fullName>
        <ecNumber evidence="1">2.1.1.72</ecNumber>
    </recommendedName>
</protein>
<dbReference type="InterPro" id="IPR050953">
    <property type="entry name" value="N4_N6_ade-DNA_methylase"/>
</dbReference>
<keyword evidence="3" id="KW-0808">Transferase</keyword>
<dbReference type="RefSeq" id="WP_378750236.1">
    <property type="nucleotide sequence ID" value="NZ_JBHSSV010000002.1"/>
</dbReference>
<dbReference type="InterPro" id="IPR002052">
    <property type="entry name" value="DNA_methylase_N6_adenine_CS"/>
</dbReference>
<proteinExistence type="predicted"/>
<evidence type="ECO:0000259" key="6">
    <source>
        <dbReference type="Pfam" id="PF07669"/>
    </source>
</evidence>
<organism evidence="7 8">
    <name type="scientific">Microbacterium koreense</name>
    <dbReference type="NCBI Taxonomy" id="323761"/>
    <lineage>
        <taxon>Bacteria</taxon>
        <taxon>Bacillati</taxon>
        <taxon>Actinomycetota</taxon>
        <taxon>Actinomycetes</taxon>
        <taxon>Micrococcales</taxon>
        <taxon>Microbacteriaceae</taxon>
        <taxon>Microbacterium</taxon>
    </lineage>
</organism>
<dbReference type="InterPro" id="IPR029063">
    <property type="entry name" value="SAM-dependent_MTases_sf"/>
</dbReference>
<name>A0ABW2ZR23_9MICO</name>
<keyword evidence="2 7" id="KW-0489">Methyltransferase</keyword>
<dbReference type="PROSITE" id="PS00092">
    <property type="entry name" value="N6_MTASE"/>
    <property type="match status" value="1"/>
</dbReference>
<sequence length="1002" mass="110131">MASLFGEFQLRELAADLPIPDLADRIAILKTWQNDYHNGTLKSDNETSREQAYNRDIFGKVLGYVDKPASPFSFEAKSSTDTGQIPDARIGWFDSVAQEQRTIAVVELKGASISLDRPQKNHGNLSPVQQGFKYRPQYRGCEFVIVSNFFEFRLYNDNQLDYEAWTLDDLVDPADDYLTFRIFYLLLASSRFVSPAGKTPTQEMLLDIRGKQEEIGRQFYSDYRDTRARLISSIWLLNGDRGFESAVVIEKAQKVVDRIVFACFAEDRGLLPEKTVARVLRDGEASSFGSLWSMFRSFFEAIDQGSAKLGIASGFNGGLYAKDDVLDSMKIGDAALRDLANLSQYNFVEDLSVSILGHIFEQSISDLELIQSAAASTGSLAESSLSQRKMGGIYYTPEAAVRSIVDESLGRYLRAAEERFIRDNNLREGIGDKKYAELERVAYTQYQEFLHNIRVLDPACGSGAFLVGALDYLAAEHRRIAQILGADLLAGEDFIKEILQQNLFGVDVNAGSVEITKLSLWLKSARKGQKLTTLDANIRCGNSLITDPAVVGTHAFVWESEFSGVFGDGGFDVVIGNPPYVDSETMVRTSPLERTFITGAFTSASGNWDLFVPFYQRAFDLTKSGGICSMIVPNKIVSAPYARTLREYIEQHGSLVSITDVSRDGIFDVDVYPVIVTTCKAPSTESVEVASGLGPHNEVVRVKLPGDGNWAGLFHEAQSTATRPLSAIAVVHSAAAVAEAYALKDVLEDDAGSATKLKVINTGTIDPYSVDWGLGPMRYIKQVYTAPVVSEADLPKPKSWLSEPMVAVAGMAQRVEAVVSEAHTYLPAKSTVVVVPLSELDAYGLAALLNSTPLSERFIAANQFGAMAGGYINITKTNLGIAPIPADLSSVASELNRLGRVATDQRDELYKMTATLRSVLLSEFGDIAWSKRLLRWWELDFSEYAAAIGVSMTLNRKAELVKFHADTRREALVHARAFEQAILEIDATVERAYSAAAEQGAA</sequence>
<evidence type="ECO:0000256" key="2">
    <source>
        <dbReference type="ARBA" id="ARBA00022603"/>
    </source>
</evidence>
<evidence type="ECO:0000256" key="3">
    <source>
        <dbReference type="ARBA" id="ARBA00022679"/>
    </source>
</evidence>
<comment type="caution">
    <text evidence="7">The sequence shown here is derived from an EMBL/GenBank/DDBJ whole genome shotgun (WGS) entry which is preliminary data.</text>
</comment>
<dbReference type="GO" id="GO:0008168">
    <property type="term" value="F:methyltransferase activity"/>
    <property type="evidence" value="ECO:0007669"/>
    <property type="project" value="UniProtKB-KW"/>
</dbReference>
<dbReference type="SUPFAM" id="SSF53335">
    <property type="entry name" value="S-adenosyl-L-methionine-dependent methyltransferases"/>
    <property type="match status" value="1"/>
</dbReference>
<gene>
    <name evidence="7" type="ORF">ACFQZV_07260</name>
</gene>
<dbReference type="Pfam" id="PF07669">
    <property type="entry name" value="Eco57I"/>
    <property type="match status" value="1"/>
</dbReference>
<dbReference type="InterPro" id="IPR011639">
    <property type="entry name" value="MethylTrfase_TaqI-like_dom"/>
</dbReference>
<dbReference type="Proteomes" id="UP001597042">
    <property type="component" value="Unassembled WGS sequence"/>
</dbReference>
<dbReference type="GO" id="GO:0032259">
    <property type="term" value="P:methylation"/>
    <property type="evidence" value="ECO:0007669"/>
    <property type="project" value="UniProtKB-KW"/>
</dbReference>
<feature type="domain" description="Type II methyltransferase M.TaqI-like" evidence="6">
    <location>
        <begin position="501"/>
        <end position="667"/>
    </location>
</feature>
<comment type="catalytic activity">
    <reaction evidence="5">
        <text>a 2'-deoxyadenosine in DNA + S-adenosyl-L-methionine = an N(6)-methyl-2'-deoxyadenosine in DNA + S-adenosyl-L-homocysteine + H(+)</text>
        <dbReference type="Rhea" id="RHEA:15197"/>
        <dbReference type="Rhea" id="RHEA-COMP:12418"/>
        <dbReference type="Rhea" id="RHEA-COMP:12419"/>
        <dbReference type="ChEBI" id="CHEBI:15378"/>
        <dbReference type="ChEBI" id="CHEBI:57856"/>
        <dbReference type="ChEBI" id="CHEBI:59789"/>
        <dbReference type="ChEBI" id="CHEBI:90615"/>
        <dbReference type="ChEBI" id="CHEBI:90616"/>
        <dbReference type="EC" id="2.1.1.72"/>
    </reaction>
</comment>
<dbReference type="PANTHER" id="PTHR33841:SF1">
    <property type="entry name" value="DNA METHYLTRANSFERASE A"/>
    <property type="match status" value="1"/>
</dbReference>
<keyword evidence="4" id="KW-0949">S-adenosyl-L-methionine</keyword>
<keyword evidence="8" id="KW-1185">Reference proteome</keyword>
<dbReference type="PANTHER" id="PTHR33841">
    <property type="entry name" value="DNA METHYLTRANSFERASE YEEA-RELATED"/>
    <property type="match status" value="1"/>
</dbReference>
<dbReference type="EC" id="2.1.1.72" evidence="1"/>